<dbReference type="Proteomes" id="UP000249061">
    <property type="component" value="Unassembled WGS sequence"/>
</dbReference>
<sequence>MLLLLPLLLTANPISTHIKGFDKPRKEQRGTLGPSQLAEGKVTVHCVDVGGWWLSELNDPGHKGAVAVWMKKKTGDAIPCDGNDEGAVHLAGAEGFGHFAGTRGEFVFITSADAFGDRASLRVYSLRDGNQVYETEFSLDAPASLHGDGKSTTFKFHVAIAATCEPKGEDAASCWKQLRESAHVPESLDIKAPPCDAVFKGKGPMAGTTLISLPAEVELSASRTPLRFRAGAATCAESP</sequence>
<gene>
    <name evidence="1" type="ORF">DI536_02625</name>
</gene>
<evidence type="ECO:0000313" key="2">
    <source>
        <dbReference type="Proteomes" id="UP000249061"/>
    </source>
</evidence>
<accession>A0A2W5TWK9</accession>
<proteinExistence type="predicted"/>
<comment type="caution">
    <text evidence="1">The sequence shown here is derived from an EMBL/GenBank/DDBJ whole genome shotgun (WGS) entry which is preliminary data.</text>
</comment>
<name>A0A2W5TWK9_9BACT</name>
<evidence type="ECO:0000313" key="1">
    <source>
        <dbReference type="EMBL" id="PZR18792.1"/>
    </source>
</evidence>
<protein>
    <submittedName>
        <fullName evidence="1">Uncharacterized protein</fullName>
    </submittedName>
</protein>
<organism evidence="1 2">
    <name type="scientific">Archangium gephyra</name>
    <dbReference type="NCBI Taxonomy" id="48"/>
    <lineage>
        <taxon>Bacteria</taxon>
        <taxon>Pseudomonadati</taxon>
        <taxon>Myxococcota</taxon>
        <taxon>Myxococcia</taxon>
        <taxon>Myxococcales</taxon>
        <taxon>Cystobacterineae</taxon>
        <taxon>Archangiaceae</taxon>
        <taxon>Archangium</taxon>
    </lineage>
</organism>
<reference evidence="1 2" key="1">
    <citation type="submission" date="2017-08" db="EMBL/GenBank/DDBJ databases">
        <title>Infants hospitalized years apart are colonized by the same room-sourced microbial strains.</title>
        <authorList>
            <person name="Brooks B."/>
            <person name="Olm M.R."/>
            <person name="Firek B.A."/>
            <person name="Baker R."/>
            <person name="Thomas B.C."/>
            <person name="Morowitz M.J."/>
            <person name="Banfield J.F."/>
        </authorList>
    </citation>
    <scope>NUCLEOTIDE SEQUENCE [LARGE SCALE GENOMIC DNA]</scope>
    <source>
        <strain evidence="1">S2_003_000_R2_14</strain>
    </source>
</reference>
<dbReference type="AlphaFoldDB" id="A0A2W5TWK9"/>
<dbReference type="EMBL" id="QFQP01000001">
    <property type="protein sequence ID" value="PZR18792.1"/>
    <property type="molecule type" value="Genomic_DNA"/>
</dbReference>